<sequence>MRTDDCCAIDETCWKSHHTTLVTHRHHCRNNSMFRFRERSNKYCKNSLIDWTIATWVLPCNGSHDLIEDYLRHVLVKRVTVRFVQNRAIC</sequence>
<dbReference type="AlphaFoldDB" id="M4BV86"/>
<dbReference type="EnsemblProtists" id="HpaT810428">
    <property type="protein sequence ID" value="HpaP810428"/>
    <property type="gene ID" value="HpaG810428"/>
</dbReference>
<dbReference type="VEuPathDB" id="FungiDB:HpaG810428"/>
<proteinExistence type="predicted"/>
<dbReference type="InParanoid" id="M4BV86"/>
<reference evidence="2" key="1">
    <citation type="journal article" date="2010" name="Science">
        <title>Signatures of adaptation to obligate biotrophy in the Hyaloperonospora arabidopsidis genome.</title>
        <authorList>
            <person name="Baxter L."/>
            <person name="Tripathy S."/>
            <person name="Ishaque N."/>
            <person name="Boot N."/>
            <person name="Cabral A."/>
            <person name="Kemen E."/>
            <person name="Thines M."/>
            <person name="Ah-Fong A."/>
            <person name="Anderson R."/>
            <person name="Badejoko W."/>
            <person name="Bittner-Eddy P."/>
            <person name="Boore J.L."/>
            <person name="Chibucos M.C."/>
            <person name="Coates M."/>
            <person name="Dehal P."/>
            <person name="Delehaunty K."/>
            <person name="Dong S."/>
            <person name="Downton P."/>
            <person name="Dumas B."/>
            <person name="Fabro G."/>
            <person name="Fronick C."/>
            <person name="Fuerstenberg S.I."/>
            <person name="Fulton L."/>
            <person name="Gaulin E."/>
            <person name="Govers F."/>
            <person name="Hughes L."/>
            <person name="Humphray S."/>
            <person name="Jiang R.H."/>
            <person name="Judelson H."/>
            <person name="Kamoun S."/>
            <person name="Kyung K."/>
            <person name="Meijer H."/>
            <person name="Minx P."/>
            <person name="Morris P."/>
            <person name="Nelson J."/>
            <person name="Phuntumart V."/>
            <person name="Qutob D."/>
            <person name="Rehmany A."/>
            <person name="Rougon-Cardoso A."/>
            <person name="Ryden P."/>
            <person name="Torto-Alalibo T."/>
            <person name="Studholme D."/>
            <person name="Wang Y."/>
            <person name="Win J."/>
            <person name="Wood J."/>
            <person name="Clifton S.W."/>
            <person name="Rogers J."/>
            <person name="Van den Ackerveken G."/>
            <person name="Jones J.D."/>
            <person name="McDowell J.M."/>
            <person name="Beynon J."/>
            <person name="Tyler B.M."/>
        </authorList>
    </citation>
    <scope>NUCLEOTIDE SEQUENCE [LARGE SCALE GENOMIC DNA]</scope>
    <source>
        <strain evidence="2">Emoy2</strain>
    </source>
</reference>
<evidence type="ECO:0000313" key="2">
    <source>
        <dbReference type="Proteomes" id="UP000011713"/>
    </source>
</evidence>
<dbReference type="HOGENOM" id="CLU_2445462_0_0_1"/>
<name>M4BV86_HYAAE</name>
<organism evidence="1 2">
    <name type="scientific">Hyaloperonospora arabidopsidis (strain Emoy2)</name>
    <name type="common">Downy mildew agent</name>
    <name type="synonym">Peronospora arabidopsidis</name>
    <dbReference type="NCBI Taxonomy" id="559515"/>
    <lineage>
        <taxon>Eukaryota</taxon>
        <taxon>Sar</taxon>
        <taxon>Stramenopiles</taxon>
        <taxon>Oomycota</taxon>
        <taxon>Peronosporomycetes</taxon>
        <taxon>Peronosporales</taxon>
        <taxon>Peronosporaceae</taxon>
        <taxon>Hyaloperonospora</taxon>
    </lineage>
</organism>
<protein>
    <submittedName>
        <fullName evidence="1">Uncharacterized protein</fullName>
    </submittedName>
</protein>
<accession>M4BV86</accession>
<keyword evidence="2" id="KW-1185">Reference proteome</keyword>
<reference evidence="1" key="2">
    <citation type="submission" date="2015-06" db="UniProtKB">
        <authorList>
            <consortium name="EnsemblProtists"/>
        </authorList>
    </citation>
    <scope>IDENTIFICATION</scope>
    <source>
        <strain evidence="1">Emoy2</strain>
    </source>
</reference>
<evidence type="ECO:0000313" key="1">
    <source>
        <dbReference type="EnsemblProtists" id="HpaP810428"/>
    </source>
</evidence>
<dbReference type="EMBL" id="JH597971">
    <property type="status" value="NOT_ANNOTATED_CDS"/>
    <property type="molecule type" value="Genomic_DNA"/>
</dbReference>
<dbReference type="Proteomes" id="UP000011713">
    <property type="component" value="Unassembled WGS sequence"/>
</dbReference>